<proteinExistence type="predicted"/>
<evidence type="ECO:0000256" key="3">
    <source>
        <dbReference type="PROSITE-ProRule" id="PRU00175"/>
    </source>
</evidence>
<comment type="caution">
    <text evidence="5">The sequence shown here is derived from an EMBL/GenBank/DDBJ whole genome shotgun (WGS) entry which is preliminary data.</text>
</comment>
<dbReference type="EMBL" id="JABSTR010000006">
    <property type="protein sequence ID" value="KAH9372334.1"/>
    <property type="molecule type" value="Genomic_DNA"/>
</dbReference>
<dbReference type="SUPFAM" id="SSF57850">
    <property type="entry name" value="RING/U-box"/>
    <property type="match status" value="1"/>
</dbReference>
<sequence>MTIVFEFISSSSRFVAGTRDATSRQGARASAGVSQCKICADAEADVVFKPCGHRVTCQECCLRCKLCLICAKPVQAKVRSDGQPVQATQANQRRQQELDAKLKELEDRHQCAICMERTRNVVFLCGHGACTECSANLDCCHMCRVPVERKIPIFSG</sequence>
<feature type="domain" description="RING-type" evidence="4">
    <location>
        <begin position="111"/>
        <end position="144"/>
    </location>
</feature>
<organism evidence="5 6">
    <name type="scientific">Haemaphysalis longicornis</name>
    <name type="common">Bush tick</name>
    <dbReference type="NCBI Taxonomy" id="44386"/>
    <lineage>
        <taxon>Eukaryota</taxon>
        <taxon>Metazoa</taxon>
        <taxon>Ecdysozoa</taxon>
        <taxon>Arthropoda</taxon>
        <taxon>Chelicerata</taxon>
        <taxon>Arachnida</taxon>
        <taxon>Acari</taxon>
        <taxon>Parasitiformes</taxon>
        <taxon>Ixodida</taxon>
        <taxon>Ixodoidea</taxon>
        <taxon>Ixodidae</taxon>
        <taxon>Haemaphysalinae</taxon>
        <taxon>Haemaphysalis</taxon>
    </lineage>
</organism>
<dbReference type="Proteomes" id="UP000821853">
    <property type="component" value="Chromosome 4"/>
</dbReference>
<dbReference type="InterPro" id="IPR001841">
    <property type="entry name" value="Znf_RING"/>
</dbReference>
<dbReference type="VEuPathDB" id="VectorBase:HLOH_045983"/>
<dbReference type="InterPro" id="IPR051728">
    <property type="entry name" value="RING-FYVE_E3_ubiquitin-ligase"/>
</dbReference>
<accession>A0A9J6G1M6</accession>
<reference evidence="5 6" key="1">
    <citation type="journal article" date="2020" name="Cell">
        <title>Large-Scale Comparative Analyses of Tick Genomes Elucidate Their Genetic Diversity and Vector Capacities.</title>
        <authorList>
            <consortium name="Tick Genome and Microbiome Consortium (TIGMIC)"/>
            <person name="Jia N."/>
            <person name="Wang J."/>
            <person name="Shi W."/>
            <person name="Du L."/>
            <person name="Sun Y."/>
            <person name="Zhan W."/>
            <person name="Jiang J.F."/>
            <person name="Wang Q."/>
            <person name="Zhang B."/>
            <person name="Ji P."/>
            <person name="Bell-Sakyi L."/>
            <person name="Cui X.M."/>
            <person name="Yuan T.T."/>
            <person name="Jiang B.G."/>
            <person name="Yang W.F."/>
            <person name="Lam T.T."/>
            <person name="Chang Q.C."/>
            <person name="Ding S.J."/>
            <person name="Wang X.J."/>
            <person name="Zhu J.G."/>
            <person name="Ruan X.D."/>
            <person name="Zhao L."/>
            <person name="Wei J.T."/>
            <person name="Ye R.Z."/>
            <person name="Que T.C."/>
            <person name="Du C.H."/>
            <person name="Zhou Y.H."/>
            <person name="Cheng J.X."/>
            <person name="Dai P.F."/>
            <person name="Guo W.B."/>
            <person name="Han X.H."/>
            <person name="Huang E.J."/>
            <person name="Li L.F."/>
            <person name="Wei W."/>
            <person name="Gao Y.C."/>
            <person name="Liu J.Z."/>
            <person name="Shao H.Z."/>
            <person name="Wang X."/>
            <person name="Wang C.C."/>
            <person name="Yang T.C."/>
            <person name="Huo Q.B."/>
            <person name="Li W."/>
            <person name="Chen H.Y."/>
            <person name="Chen S.E."/>
            <person name="Zhou L.G."/>
            <person name="Ni X.B."/>
            <person name="Tian J.H."/>
            <person name="Sheng Y."/>
            <person name="Liu T."/>
            <person name="Pan Y.S."/>
            <person name="Xia L.Y."/>
            <person name="Li J."/>
            <person name="Zhao F."/>
            <person name="Cao W.C."/>
        </authorList>
    </citation>
    <scope>NUCLEOTIDE SEQUENCE [LARGE SCALE GENOMIC DNA]</scope>
    <source>
        <strain evidence="5">HaeL-2018</strain>
    </source>
</reference>
<dbReference type="OMA" id="ICREPIT"/>
<dbReference type="PROSITE" id="PS50089">
    <property type="entry name" value="ZF_RING_2"/>
    <property type="match status" value="1"/>
</dbReference>
<evidence type="ECO:0000256" key="2">
    <source>
        <dbReference type="ARBA" id="ARBA00022833"/>
    </source>
</evidence>
<dbReference type="GO" id="GO:0008270">
    <property type="term" value="F:zinc ion binding"/>
    <property type="evidence" value="ECO:0007669"/>
    <property type="project" value="UniProtKB-KW"/>
</dbReference>
<dbReference type="Pfam" id="PF13920">
    <property type="entry name" value="zf-C3HC4_3"/>
    <property type="match status" value="2"/>
</dbReference>
<evidence type="ECO:0000313" key="6">
    <source>
        <dbReference type="Proteomes" id="UP000821853"/>
    </source>
</evidence>
<name>A0A9J6G1M6_HAELO</name>
<dbReference type="PANTHER" id="PTHR14879:SF5">
    <property type="entry name" value="RING-TYPE DOMAIN-CONTAINING PROTEIN"/>
    <property type="match status" value="1"/>
</dbReference>
<dbReference type="SMART" id="SM00184">
    <property type="entry name" value="RING"/>
    <property type="match status" value="2"/>
</dbReference>
<dbReference type="InterPro" id="IPR013083">
    <property type="entry name" value="Znf_RING/FYVE/PHD"/>
</dbReference>
<keyword evidence="2" id="KW-0862">Zinc</keyword>
<evidence type="ECO:0000259" key="4">
    <source>
        <dbReference type="PROSITE" id="PS50089"/>
    </source>
</evidence>
<dbReference type="AlphaFoldDB" id="A0A9J6G1M6"/>
<keyword evidence="1 3" id="KW-0479">Metal-binding</keyword>
<dbReference type="PANTHER" id="PTHR14879">
    <property type="entry name" value="CASPASE REGULATOR, RING FINGER DOMAIN-CONTAINING"/>
    <property type="match status" value="1"/>
</dbReference>
<protein>
    <recommendedName>
        <fullName evidence="4">RING-type domain-containing protein</fullName>
    </recommendedName>
</protein>
<evidence type="ECO:0000256" key="1">
    <source>
        <dbReference type="ARBA" id="ARBA00022771"/>
    </source>
</evidence>
<evidence type="ECO:0000313" key="5">
    <source>
        <dbReference type="EMBL" id="KAH9372334.1"/>
    </source>
</evidence>
<gene>
    <name evidence="5" type="ORF">HPB48_015984</name>
</gene>
<dbReference type="Gene3D" id="3.30.40.10">
    <property type="entry name" value="Zinc/RING finger domain, C3HC4 (zinc finger)"/>
    <property type="match status" value="2"/>
</dbReference>
<dbReference type="OrthoDB" id="6490104at2759"/>
<keyword evidence="1 3" id="KW-0863">Zinc-finger</keyword>
<keyword evidence="6" id="KW-1185">Reference proteome</keyword>